<proteinExistence type="predicted"/>
<name>Q7RSI1_PLAYO</name>
<evidence type="ECO:0000256" key="1">
    <source>
        <dbReference type="SAM" id="Phobius"/>
    </source>
</evidence>
<sequence>MYTILRINKHNIFVHECFKPISIFPCFIVFKLSILEHMYYLVKTLYLNYIFVNLYIYNLIKILLIQIKLIITFLFYIICINI</sequence>
<evidence type="ECO:0000313" key="2">
    <source>
        <dbReference type="EMBL" id="EAA15338.1"/>
    </source>
</evidence>
<gene>
    <name evidence="2" type="ORF">PY00376</name>
</gene>
<accession>Q7RSI1</accession>
<keyword evidence="3" id="KW-1185">Reference proteome</keyword>
<protein>
    <submittedName>
        <fullName evidence="2">Uncharacterized protein</fullName>
    </submittedName>
</protein>
<dbReference type="AlphaFoldDB" id="Q7RSI1"/>
<feature type="transmembrane region" description="Helical" evidence="1">
    <location>
        <begin position="21"/>
        <end position="42"/>
    </location>
</feature>
<reference evidence="2 3" key="1">
    <citation type="journal article" date="2002" name="Nature">
        <title>Genome sequence and comparative analysis of the model rodent malaria parasite Plasmodium yoelii yoelii.</title>
        <authorList>
            <person name="Carlton J.M."/>
            <person name="Angiuoli S.V."/>
            <person name="Suh B.B."/>
            <person name="Kooij T.W."/>
            <person name="Pertea M."/>
            <person name="Silva J.C."/>
            <person name="Ermolaeva M.D."/>
            <person name="Allen J.E."/>
            <person name="Selengut J.D."/>
            <person name="Koo H.L."/>
            <person name="Peterson J.D."/>
            <person name="Pop M."/>
            <person name="Kosack D.S."/>
            <person name="Shumway M.F."/>
            <person name="Bidwell S.L."/>
            <person name="Shallom S.J."/>
            <person name="van Aken S.E."/>
            <person name="Riedmuller S.B."/>
            <person name="Feldblyum T.V."/>
            <person name="Cho J.K."/>
            <person name="Quackenbush J."/>
            <person name="Sedegah M."/>
            <person name="Shoaibi A."/>
            <person name="Cummings L.M."/>
            <person name="Florens L."/>
            <person name="Yates J.R."/>
            <person name="Raine J.D."/>
            <person name="Sinden R.E."/>
            <person name="Harris M.A."/>
            <person name="Cunningham D.A."/>
            <person name="Preiser P.R."/>
            <person name="Bergman L.W."/>
            <person name="Vaidya A.B."/>
            <person name="van Lin L.H."/>
            <person name="Janse C.J."/>
            <person name="Waters A.P."/>
            <person name="Smith H.O."/>
            <person name="White O.R."/>
            <person name="Salzberg S.L."/>
            <person name="Venter J.C."/>
            <person name="Fraser C.M."/>
            <person name="Hoffman S.L."/>
            <person name="Gardner M.J."/>
            <person name="Carucci D.J."/>
        </authorList>
    </citation>
    <scope>NUCLEOTIDE SEQUENCE [LARGE SCALE GENOMIC DNA]</scope>
    <source>
        <strain evidence="2 3">17XNL</strain>
    </source>
</reference>
<dbReference type="PaxDb" id="73239-Q7RSI1"/>
<dbReference type="InParanoid" id="Q7RSI1"/>
<evidence type="ECO:0000313" key="3">
    <source>
        <dbReference type="Proteomes" id="UP000008553"/>
    </source>
</evidence>
<keyword evidence="1" id="KW-1133">Transmembrane helix</keyword>
<keyword evidence="1" id="KW-0472">Membrane</keyword>
<comment type="caution">
    <text evidence="2">The sequence shown here is derived from an EMBL/GenBank/DDBJ whole genome shotgun (WGS) entry which is preliminary data.</text>
</comment>
<keyword evidence="1" id="KW-0812">Transmembrane</keyword>
<dbReference type="Proteomes" id="UP000008553">
    <property type="component" value="Unassembled WGS sequence"/>
</dbReference>
<feature type="transmembrane region" description="Helical" evidence="1">
    <location>
        <begin position="54"/>
        <end position="79"/>
    </location>
</feature>
<organism evidence="2 3">
    <name type="scientific">Plasmodium yoelii yoelii</name>
    <dbReference type="NCBI Taxonomy" id="73239"/>
    <lineage>
        <taxon>Eukaryota</taxon>
        <taxon>Sar</taxon>
        <taxon>Alveolata</taxon>
        <taxon>Apicomplexa</taxon>
        <taxon>Aconoidasida</taxon>
        <taxon>Haemosporida</taxon>
        <taxon>Plasmodiidae</taxon>
        <taxon>Plasmodium</taxon>
        <taxon>Plasmodium (Vinckeia)</taxon>
    </lineage>
</organism>
<dbReference type="EMBL" id="AABL01000104">
    <property type="protein sequence ID" value="EAA15338.1"/>
    <property type="molecule type" value="Genomic_DNA"/>
</dbReference>